<gene>
    <name evidence="1" type="ORF">HMPREF9629_01776</name>
</gene>
<dbReference type="RefSeq" id="WP_009526005.1">
    <property type="nucleotide sequence ID" value="NZ_JBQMYE010000014.1"/>
</dbReference>
<dbReference type="InterPro" id="IPR038763">
    <property type="entry name" value="DHH_sf"/>
</dbReference>
<dbReference type="InterPro" id="IPR016877">
    <property type="entry name" value="UCP028235"/>
</dbReference>
<comment type="caution">
    <text evidence="1">The sequence shown here is derived from an EMBL/GenBank/DDBJ whole genome shotgun (WGS) entry which is preliminary data.</text>
</comment>
<evidence type="ECO:0000313" key="1">
    <source>
        <dbReference type="EMBL" id="EHL15530.1"/>
    </source>
</evidence>
<evidence type="ECO:0000313" key="2">
    <source>
        <dbReference type="Proteomes" id="UP000006437"/>
    </source>
</evidence>
<dbReference type="SUPFAM" id="SSF64182">
    <property type="entry name" value="DHH phosphoesterases"/>
    <property type="match status" value="1"/>
</dbReference>
<dbReference type="EMBL" id="AFZE01000011">
    <property type="protein sequence ID" value="EHL15530.1"/>
    <property type="molecule type" value="Genomic_DNA"/>
</dbReference>
<dbReference type="PATRIC" id="fig|796937.3.peg.972"/>
<proteinExistence type="predicted"/>
<dbReference type="BioCyc" id="EBAC796937-HMP:GMGH-1784-MONOMER"/>
<dbReference type="AlphaFoldDB" id="G9X025"/>
<dbReference type="PIRSF" id="PIRSF028235">
    <property type="entry name" value="UCP028235"/>
    <property type="match status" value="1"/>
</dbReference>
<dbReference type="InterPro" id="IPR052968">
    <property type="entry name" value="Nucleotide_metab_enz"/>
</dbReference>
<sequence length="320" mass="36904">MITINTINFNERYRLVTRSDFDGLVCAMILKELDILDEIKFVHPKDIQDKIIDITGRDILTNLPYDDRALLVFDHHNSEKLRNKELLNAENYIIDGNAPSAARVVYSYFIKEHKAKLDRISDELMREVDKADSAMYNENEILNPTRWTLLNFIMDARTGLGRFRNFRISNYDLMMKLIDFCLENNNIDDILELPDVKERVDLYFEQQELFKKQLNKIAKANKKVLVLDYRNEDIIYAGNRFLCYSIYPDIEISINVVKGKNNNIAIMIGKSIINRNSAFDIGQCCLSYGGGGHKNAGTCQVSANEADKVLAEIIEKINNN</sequence>
<protein>
    <recommendedName>
        <fullName evidence="3">Exopolyphosphatase</fullName>
    </recommendedName>
</protein>
<name>G9X025_9FIRM</name>
<dbReference type="HOGENOM" id="CLU_917553_0_0_9"/>
<dbReference type="Gene3D" id="3.10.310.30">
    <property type="match status" value="1"/>
</dbReference>
<dbReference type="PANTHER" id="PTHR42146:SF1">
    <property type="entry name" value="OLIGORIBONUCLEASE NRNB"/>
    <property type="match status" value="1"/>
</dbReference>
<dbReference type="Proteomes" id="UP000006437">
    <property type="component" value="Unassembled WGS sequence"/>
</dbReference>
<dbReference type="PANTHER" id="PTHR42146">
    <property type="entry name" value="3',5'-CYCLIC-NUCLEOTIDE PHOSPHODIESTERASE"/>
    <property type="match status" value="1"/>
</dbReference>
<organism evidence="1 2">
    <name type="scientific">Peptoanaerobacter stomatis</name>
    <dbReference type="NCBI Taxonomy" id="796937"/>
    <lineage>
        <taxon>Bacteria</taxon>
        <taxon>Bacillati</taxon>
        <taxon>Bacillota</taxon>
        <taxon>Clostridia</taxon>
        <taxon>Peptostreptococcales</taxon>
        <taxon>Filifactoraceae</taxon>
        <taxon>Peptoanaerobacter</taxon>
    </lineage>
</organism>
<accession>G9X025</accession>
<reference evidence="1 2" key="1">
    <citation type="submission" date="2011-08" db="EMBL/GenBank/DDBJ databases">
        <title>The Genome Sequence of Eubacteriaceae bacterium ACC19a.</title>
        <authorList>
            <consortium name="The Broad Institute Genome Sequencing Platform"/>
            <person name="Earl A."/>
            <person name="Ward D."/>
            <person name="Feldgarden M."/>
            <person name="Gevers D."/>
            <person name="Sizova M."/>
            <person name="Hazen A."/>
            <person name="Epstein S."/>
            <person name="Young S.K."/>
            <person name="Zeng Q."/>
            <person name="Gargeya S."/>
            <person name="Fitzgerald M."/>
            <person name="Haas B."/>
            <person name="Abouelleil A."/>
            <person name="Alvarado L."/>
            <person name="Arachchi H.M."/>
            <person name="Berlin A."/>
            <person name="Brown A."/>
            <person name="Chapman S.B."/>
            <person name="Chen Z."/>
            <person name="Dunbar C."/>
            <person name="Freedman E."/>
            <person name="Gearin G."/>
            <person name="Gellesch M."/>
            <person name="Goldberg J."/>
            <person name="Griggs A."/>
            <person name="Gujja S."/>
            <person name="Heiman D."/>
            <person name="Howarth C."/>
            <person name="Larson L."/>
            <person name="Lui A."/>
            <person name="MacDonald P.J.P."/>
            <person name="Montmayeur A."/>
            <person name="Murphy C."/>
            <person name="Neiman D."/>
            <person name="Pearson M."/>
            <person name="Priest M."/>
            <person name="Roberts A."/>
            <person name="Saif S."/>
            <person name="Shea T."/>
            <person name="Shenoy N."/>
            <person name="Sisk P."/>
            <person name="Stolte C."/>
            <person name="Sykes S."/>
            <person name="Wortman J."/>
            <person name="Nusbaum C."/>
            <person name="Birren B."/>
        </authorList>
    </citation>
    <scope>NUCLEOTIDE SEQUENCE [LARGE SCALE GENOMIC DNA]</scope>
    <source>
        <strain evidence="1 2">ACC19a</strain>
    </source>
</reference>
<evidence type="ECO:0008006" key="3">
    <source>
        <dbReference type="Google" id="ProtNLM"/>
    </source>
</evidence>